<dbReference type="PANTHER" id="PTHR37937:SF1">
    <property type="entry name" value="CONJUGATIVE TRANSFER: DNA TRANSPORT"/>
    <property type="match status" value="1"/>
</dbReference>
<evidence type="ECO:0000256" key="2">
    <source>
        <dbReference type="ARBA" id="ARBA00022475"/>
    </source>
</evidence>
<dbReference type="RefSeq" id="WP_090663443.1">
    <property type="nucleotide sequence ID" value="NZ_FMZX01000005.1"/>
</dbReference>
<evidence type="ECO:0000313" key="9">
    <source>
        <dbReference type="Proteomes" id="UP000198925"/>
    </source>
</evidence>
<keyword evidence="2" id="KW-1003">Cell membrane</keyword>
<evidence type="ECO:0000256" key="5">
    <source>
        <dbReference type="ARBA" id="ARBA00023136"/>
    </source>
</evidence>
<dbReference type="InterPro" id="IPR032689">
    <property type="entry name" value="TraG-D_C"/>
</dbReference>
<comment type="subcellular location">
    <subcellularLocation>
        <location evidence="1">Cell membrane</location>
        <topology evidence="1">Multi-pass membrane protein</topology>
    </subcellularLocation>
</comment>
<keyword evidence="9" id="KW-1185">Reference proteome</keyword>
<accession>A0A1G6SZH2</accession>
<dbReference type="GO" id="GO:0005886">
    <property type="term" value="C:plasma membrane"/>
    <property type="evidence" value="ECO:0007669"/>
    <property type="project" value="UniProtKB-SubCell"/>
</dbReference>
<feature type="region of interest" description="Disordered" evidence="6">
    <location>
        <begin position="466"/>
        <end position="488"/>
    </location>
</feature>
<protein>
    <submittedName>
        <fullName evidence="8">Type IV secretion system protein VirD4</fullName>
    </submittedName>
</protein>
<dbReference type="PANTHER" id="PTHR37937">
    <property type="entry name" value="CONJUGATIVE TRANSFER: DNA TRANSPORT"/>
    <property type="match status" value="1"/>
</dbReference>
<name>A0A1G6SZH2_9PROT</name>
<dbReference type="Gene3D" id="3.40.50.300">
    <property type="entry name" value="P-loop containing nucleotide triphosphate hydrolases"/>
    <property type="match status" value="1"/>
</dbReference>
<evidence type="ECO:0000313" key="8">
    <source>
        <dbReference type="EMBL" id="SDD21495.1"/>
    </source>
</evidence>
<evidence type="ECO:0000256" key="1">
    <source>
        <dbReference type="ARBA" id="ARBA00004651"/>
    </source>
</evidence>
<organism evidence="8 9">
    <name type="scientific">Belnapia rosea</name>
    <dbReference type="NCBI Taxonomy" id="938405"/>
    <lineage>
        <taxon>Bacteria</taxon>
        <taxon>Pseudomonadati</taxon>
        <taxon>Pseudomonadota</taxon>
        <taxon>Alphaproteobacteria</taxon>
        <taxon>Acetobacterales</taxon>
        <taxon>Roseomonadaceae</taxon>
        <taxon>Belnapia</taxon>
    </lineage>
</organism>
<proteinExistence type="predicted"/>
<dbReference type="AlphaFoldDB" id="A0A1G6SZH2"/>
<dbReference type="InterPro" id="IPR051539">
    <property type="entry name" value="T4SS-coupling_protein"/>
</dbReference>
<gene>
    <name evidence="8" type="ORF">SAMN04487779_1005201</name>
</gene>
<feature type="domain" description="TraD/TraG TraM recognition site" evidence="7">
    <location>
        <begin position="301"/>
        <end position="411"/>
    </location>
</feature>
<dbReference type="Pfam" id="PF12696">
    <property type="entry name" value="TraG-D_C"/>
    <property type="match status" value="1"/>
</dbReference>
<dbReference type="InterPro" id="IPR027417">
    <property type="entry name" value="P-loop_NTPase"/>
</dbReference>
<reference evidence="8 9" key="1">
    <citation type="submission" date="2016-10" db="EMBL/GenBank/DDBJ databases">
        <authorList>
            <person name="de Groot N.N."/>
        </authorList>
    </citation>
    <scope>NUCLEOTIDE SEQUENCE [LARGE SCALE GENOMIC DNA]</scope>
    <source>
        <strain evidence="8 9">CPCC 100156</strain>
    </source>
</reference>
<evidence type="ECO:0000259" key="7">
    <source>
        <dbReference type="Pfam" id="PF12696"/>
    </source>
</evidence>
<evidence type="ECO:0000256" key="6">
    <source>
        <dbReference type="SAM" id="MobiDB-lite"/>
    </source>
</evidence>
<dbReference type="Proteomes" id="UP000198925">
    <property type="component" value="Unassembled WGS sequence"/>
</dbReference>
<dbReference type="SUPFAM" id="SSF52540">
    <property type="entry name" value="P-loop containing nucleoside triphosphate hydrolases"/>
    <property type="match status" value="1"/>
</dbReference>
<keyword evidence="3" id="KW-0812">Transmembrane</keyword>
<keyword evidence="5" id="KW-0472">Membrane</keyword>
<dbReference type="EMBL" id="FMZX01000005">
    <property type="protein sequence ID" value="SDD21495.1"/>
    <property type="molecule type" value="Genomic_DNA"/>
</dbReference>
<evidence type="ECO:0000256" key="4">
    <source>
        <dbReference type="ARBA" id="ARBA00022989"/>
    </source>
</evidence>
<sequence length="488" mass="54336">MSVPAIGRPALRRGIELGFQGGRALVYDGTEPVAIDAQAGKGKLTRFLGVNMVSPRTAHLCKIITDVKDAELAWVSWKTLERQGYKVRFINTGGIHGYRTETYNFNTRLLEVAARPELHGIVGEAAYDAASYLVPVDPNPVHRWIGQGVRTFFALYNKISALHPSKRWPCTPGGLWDFFGRGADEIADDLLVWASDGRMDEDSGMCRMIASLTASPDQWNAYRSVIMERLQGFQPGAAGRTATDCNSFDPADMKHERTALFIIGSARSDTSRTFVGAMTAAVIERFADAHGPLRALVVGEEWGQLYVSNFHEILTLYRQGGINFLGVFQNAAAQIETRYGRETARIWKKAVAHTLYRGLPDSDTLREIEHRSGKTSVMVRGFNHNNNQVNGSGDNLSEQARPVLQVEDIREATGGELGLLESRDWGFFTVEMPNFWERPELSGYLRDVREKPDRYAWLDGQRGAERTLPNAGEHAAFLSPPHRATLPR</sequence>
<evidence type="ECO:0000256" key="3">
    <source>
        <dbReference type="ARBA" id="ARBA00022692"/>
    </source>
</evidence>
<keyword evidence="4" id="KW-1133">Transmembrane helix</keyword>